<proteinExistence type="predicted"/>
<sequence>MKSQRGAKSINNKTTYLFSYRLIKKIINNKKTQQSKKRTADDVYDEEIDNLLSHLPGISVDQDGEVSFSTDCIFFNTPPESQEKKFVDPESIIQEQVLILEIAVTTCTDDTSAINISDDDDDLNSKLSQNKEIINNSSGHHVILTLNSESLPQVIKAQPLNYNQEERIDHDAFIEEITKLARTNYSPTKMVSESTQVSLSA</sequence>
<name>A0A9W6T2C2_CANBO</name>
<dbReference type="EMBL" id="BSXN01001904">
    <property type="protein sequence ID" value="GME74937.1"/>
    <property type="molecule type" value="Genomic_DNA"/>
</dbReference>
<dbReference type="Proteomes" id="UP001165120">
    <property type="component" value="Unassembled WGS sequence"/>
</dbReference>
<dbReference type="AlphaFoldDB" id="A0A9W6T2C2"/>
<evidence type="ECO:0000313" key="1">
    <source>
        <dbReference type="EMBL" id="GME74937.1"/>
    </source>
</evidence>
<protein>
    <submittedName>
        <fullName evidence="1">Unnamed protein product</fullName>
    </submittedName>
</protein>
<accession>A0A9W6T2C2</accession>
<gene>
    <name evidence="1" type="ORF">Cboi02_000458400</name>
</gene>
<keyword evidence="2" id="KW-1185">Reference proteome</keyword>
<evidence type="ECO:0000313" key="2">
    <source>
        <dbReference type="Proteomes" id="UP001165120"/>
    </source>
</evidence>
<organism evidence="1 2">
    <name type="scientific">Candida boidinii</name>
    <name type="common">Yeast</name>
    <dbReference type="NCBI Taxonomy" id="5477"/>
    <lineage>
        <taxon>Eukaryota</taxon>
        <taxon>Fungi</taxon>
        <taxon>Dikarya</taxon>
        <taxon>Ascomycota</taxon>
        <taxon>Saccharomycotina</taxon>
        <taxon>Pichiomycetes</taxon>
        <taxon>Pichiales</taxon>
        <taxon>Pichiaceae</taxon>
        <taxon>Ogataea</taxon>
        <taxon>Ogataea/Candida clade</taxon>
    </lineage>
</organism>
<comment type="caution">
    <text evidence="1">The sequence shown here is derived from an EMBL/GenBank/DDBJ whole genome shotgun (WGS) entry which is preliminary data.</text>
</comment>
<reference evidence="1" key="1">
    <citation type="submission" date="2023-04" db="EMBL/GenBank/DDBJ databases">
        <title>Candida boidinii NBRC 10035.</title>
        <authorList>
            <person name="Ichikawa N."/>
            <person name="Sato H."/>
            <person name="Tonouchi N."/>
        </authorList>
    </citation>
    <scope>NUCLEOTIDE SEQUENCE</scope>
    <source>
        <strain evidence="1">NBRC 10035</strain>
    </source>
</reference>